<proteinExistence type="predicted"/>
<keyword evidence="2" id="KW-0472">Membrane</keyword>
<dbReference type="OrthoDB" id="7597031at2"/>
<dbReference type="InterPro" id="IPR021730">
    <property type="entry name" value="YdbH"/>
</dbReference>
<protein>
    <submittedName>
        <fullName evidence="3">Exoprotein</fullName>
    </submittedName>
</protein>
<accession>A0A6I4SUP6</accession>
<feature type="transmembrane region" description="Helical" evidence="2">
    <location>
        <begin position="24"/>
        <end position="42"/>
    </location>
</feature>
<comment type="caution">
    <text evidence="3">The sequence shown here is derived from an EMBL/GenBank/DDBJ whole genome shotgun (WGS) entry which is preliminary data.</text>
</comment>
<evidence type="ECO:0000313" key="3">
    <source>
        <dbReference type="EMBL" id="MXO59159.1"/>
    </source>
</evidence>
<dbReference type="AlphaFoldDB" id="A0A6I4SUP6"/>
<organism evidence="3 4">
    <name type="scientific">Croceibacterium salegens</name>
    <dbReference type="NCBI Taxonomy" id="1737568"/>
    <lineage>
        <taxon>Bacteria</taxon>
        <taxon>Pseudomonadati</taxon>
        <taxon>Pseudomonadota</taxon>
        <taxon>Alphaproteobacteria</taxon>
        <taxon>Sphingomonadales</taxon>
        <taxon>Erythrobacteraceae</taxon>
        <taxon>Croceibacterium</taxon>
    </lineage>
</organism>
<dbReference type="RefSeq" id="WP_159793341.1">
    <property type="nucleotide sequence ID" value="NZ_WTYM01000033.1"/>
</dbReference>
<dbReference type="EMBL" id="WTYM01000033">
    <property type="protein sequence ID" value="MXO59159.1"/>
    <property type="molecule type" value="Genomic_DNA"/>
</dbReference>
<feature type="compositionally biased region" description="Pro residues" evidence="1">
    <location>
        <begin position="1043"/>
        <end position="1054"/>
    </location>
</feature>
<feature type="compositionally biased region" description="Basic and acidic residues" evidence="1">
    <location>
        <begin position="1063"/>
        <end position="1072"/>
    </location>
</feature>
<evidence type="ECO:0000256" key="1">
    <source>
        <dbReference type="SAM" id="MobiDB-lite"/>
    </source>
</evidence>
<sequence length="1072" mass="113185">MAEDAATSPDPGEPGPRRSFWRRWIIFPFLLILTLAFIAFWVQRKDIADNVIASALASKGVQATYEVERIGGRRQVLKNIIIGDPTRPDLTVERAEVVIRYRLGLPGVASLKLVRPRLFGTYYGGKLSFGALDPLVFSGSTEPFEFPNMTLDLVDGRALLESEFGPIGMKAEGKGHLRGGFSGKLAATAPRLAGAGCDASRATLYGSIGIDAERPQFQGPLRLAGLTCVDAGVDLAETAISADLRLDRDMAGIEAGLIGQTHGAKLAAVTLESLVLKGKAIFRDAELTASYDVGTENVNHPQASLAAFTAKGTVRAGDRFDWVRVDGEFAGSGIKPGSALDKTLADMAKGANETFAAALLRKLRGAIQREAQGSTLSGLAEVRRTGDVLAVVIPEAQVSGGTGEKVLAVSRLQYGASGDGTPRIAGNFSTGGHEMPRIEGRIERRGGSDFAARLTMAEYSAEGGKLAIPGLSLVSSDDKVGFAGRALMSGELPGGFARDLEVPLNGNWSSAGGLALWRDCTDLRFAALRFANLELDRRSLKLCPARGQPIVRYDGRGLKIAAGAPSLDVSGRLGQTPIAIASGPVGIAYPGTIAARSVRVSLGPRDTASTFALSNLSANVGKGASGSFDGTDVKLFAVPLDLLDASGNWSYSGGVLRISDGAFRLIDRQKEARFEPLVSRDATLSLENNVILANAEMREPASGRTVTIASIHHDLGTGRGFADLAVPGIVFDSGLQPEALSHLALGVVANVNGTVTGLGRIDWDELGVTSAGSFSSDSLDFAAAFGPVTGASGTVRFTDLLGLTTAPDQRFKIKAINPGIEVYDGEIGIEVRNGEVLAVTGGTWPFMGGTLTLRPVALNIGVSEERTYVLDIKGLEASQFVQRMDLSNISADGVFDGSLPLVFDTEGNGRIVNGELAARGPGNVSYVGALTYEDMGAIANFAFDALKSLDYDHMTVVMNGPLTGEIVTQVRFEGVRQGEGAKKNFITRRLGNLPIRFVVNIRASFYQLLSNLKSLYDPSAVKDPRDASVGLLDKDGNVIRRPPANPPMPAPPPGNQTANEPPIQRRESEVTP</sequence>
<keyword evidence="4" id="KW-1185">Reference proteome</keyword>
<evidence type="ECO:0000256" key="2">
    <source>
        <dbReference type="SAM" id="Phobius"/>
    </source>
</evidence>
<keyword evidence="2" id="KW-1133">Transmembrane helix</keyword>
<evidence type="ECO:0000313" key="4">
    <source>
        <dbReference type="Proteomes" id="UP000433652"/>
    </source>
</evidence>
<feature type="compositionally biased region" description="Basic and acidic residues" evidence="1">
    <location>
        <begin position="1026"/>
        <end position="1038"/>
    </location>
</feature>
<dbReference type="Pfam" id="PF11739">
    <property type="entry name" value="YdbH-like"/>
    <property type="match status" value="1"/>
</dbReference>
<feature type="region of interest" description="Disordered" evidence="1">
    <location>
        <begin position="1026"/>
        <end position="1072"/>
    </location>
</feature>
<keyword evidence="2" id="KW-0812">Transmembrane</keyword>
<gene>
    <name evidence="3" type="ORF">GRI89_06355</name>
</gene>
<dbReference type="Proteomes" id="UP000433652">
    <property type="component" value="Unassembled WGS sequence"/>
</dbReference>
<reference evidence="3 4" key="1">
    <citation type="submission" date="2019-12" db="EMBL/GenBank/DDBJ databases">
        <title>Genomic-based taxomic classification of the family Erythrobacteraceae.</title>
        <authorList>
            <person name="Xu L."/>
        </authorList>
    </citation>
    <scope>NUCLEOTIDE SEQUENCE [LARGE SCALE GENOMIC DNA]</scope>
    <source>
        <strain evidence="3 4">MCCC 1K01500</strain>
    </source>
</reference>
<name>A0A6I4SUP6_9SPHN</name>